<dbReference type="GO" id="GO:0003677">
    <property type="term" value="F:DNA binding"/>
    <property type="evidence" value="ECO:0007669"/>
    <property type="project" value="UniProtKB-UniRule"/>
</dbReference>
<dbReference type="CDD" id="cd09859">
    <property type="entry name" value="PIN_53EXO"/>
    <property type="match status" value="1"/>
</dbReference>
<proteinExistence type="inferred from homology"/>
<dbReference type="PANTHER" id="PTHR10133">
    <property type="entry name" value="DNA POLYMERASE I"/>
    <property type="match status" value="1"/>
</dbReference>
<dbReference type="GO" id="GO:0008409">
    <property type="term" value="F:5'-3' exonuclease activity"/>
    <property type="evidence" value="ECO:0007669"/>
    <property type="project" value="UniProtKB-UniRule"/>
</dbReference>
<organism evidence="21 22">
    <name type="scientific">Terasakiella brassicae</name>
    <dbReference type="NCBI Taxonomy" id="1634917"/>
    <lineage>
        <taxon>Bacteria</taxon>
        <taxon>Pseudomonadati</taxon>
        <taxon>Pseudomonadota</taxon>
        <taxon>Alphaproteobacteria</taxon>
        <taxon>Rhodospirillales</taxon>
        <taxon>Terasakiellaceae</taxon>
        <taxon>Terasakiella</taxon>
    </lineage>
</organism>
<dbReference type="GO" id="GO:0006302">
    <property type="term" value="P:double-strand break repair"/>
    <property type="evidence" value="ECO:0007669"/>
    <property type="project" value="TreeGrafter"/>
</dbReference>
<evidence type="ECO:0000313" key="22">
    <source>
        <dbReference type="Proteomes" id="UP000632498"/>
    </source>
</evidence>
<evidence type="ECO:0000313" key="21">
    <source>
        <dbReference type="EMBL" id="GGF55734.1"/>
    </source>
</evidence>
<dbReference type="Gene3D" id="3.30.70.370">
    <property type="match status" value="1"/>
</dbReference>
<evidence type="ECO:0000256" key="1">
    <source>
        <dbReference type="ARBA" id="ARBA00007705"/>
    </source>
</evidence>
<evidence type="ECO:0000256" key="15">
    <source>
        <dbReference type="ARBA" id="ARBA00049244"/>
    </source>
</evidence>
<dbReference type="Gene3D" id="1.20.1060.10">
    <property type="entry name" value="Taq DNA Polymerase, Chain T, domain 4"/>
    <property type="match status" value="1"/>
</dbReference>
<comment type="function">
    <text evidence="17">In addition to polymerase activity, this DNA polymerase exhibits 3'-5' and 5'-3' exonuclease activity.</text>
</comment>
<dbReference type="PROSITE" id="PS00447">
    <property type="entry name" value="DNA_POLYMERASE_A"/>
    <property type="match status" value="1"/>
</dbReference>
<dbReference type="FunFam" id="1.20.1060.10:FF:000001">
    <property type="entry name" value="DNA polymerase I"/>
    <property type="match status" value="1"/>
</dbReference>
<dbReference type="SMART" id="SM00475">
    <property type="entry name" value="53EXOc"/>
    <property type="match status" value="1"/>
</dbReference>
<comment type="catalytic activity">
    <reaction evidence="15 17">
        <text>DNA(n) + a 2'-deoxyribonucleoside 5'-triphosphate = DNA(n+1) + diphosphate</text>
        <dbReference type="Rhea" id="RHEA:22508"/>
        <dbReference type="Rhea" id="RHEA-COMP:17339"/>
        <dbReference type="Rhea" id="RHEA-COMP:17340"/>
        <dbReference type="ChEBI" id="CHEBI:33019"/>
        <dbReference type="ChEBI" id="CHEBI:61560"/>
        <dbReference type="ChEBI" id="CHEBI:173112"/>
        <dbReference type="EC" id="2.7.7.7"/>
    </reaction>
</comment>
<reference evidence="21" key="2">
    <citation type="submission" date="2020-09" db="EMBL/GenBank/DDBJ databases">
        <authorList>
            <person name="Sun Q."/>
            <person name="Zhou Y."/>
        </authorList>
    </citation>
    <scope>NUCLEOTIDE SEQUENCE</scope>
    <source>
        <strain evidence="21">CGMCC 1.15254</strain>
    </source>
</reference>
<dbReference type="GO" id="GO:0003887">
    <property type="term" value="F:DNA-directed DNA polymerase activity"/>
    <property type="evidence" value="ECO:0007669"/>
    <property type="project" value="UniProtKB-UniRule"/>
</dbReference>
<sequence>MTPQAKPEHVYLIDGSSFIFRAYFANMRNPMSRADGTPVGAVYGFCSMLMKLLGDTDADHVAVVFDTARKTFRNDIYGEYKAHRPPPPDDLIPQFALVREAVKAFNVASVEMEGYEADDLIATYAKQASAMGAQVTIVSIDKDLMQLVDDNISMMDTMKNRIITHDEVVEKFGVGPDRVVDVQALAGDSSDNVPGVAGIGPKTAAQLINEYGDLETLLERAGEIKQTKRRERLIEQAEMARISKQLVTLCQDVPVEQKLADFATRQIDADKLIAFFEEQSFKSLIPRIAAKFGVELSMDEDGQTQERASGEVALPNMASLSPKETAYELVQDEATLSRWVEGARLCGTVAVDTETDSLNAMSANLVGVSLSYEVGKACYIPLRHKSGQAAQTSLFGDDEGDASTPQQVPFDRAVELLKSLLEDEAVLKVGQNIKYDMLVLSNPDNGGINVTPIDDTMVLSYINEGAMHGHGMDELSELHLGLKPIAFKDVCGTGKNQITFDLVELDKALDYAAEDADITLRLHKIFKPQLAAQKNVTLYETMERPLIPVLTMMEQNGIRVDVQELRGVSEEFAGRMAQLEIKIHELAGRAFNIGSPKQLGEVLFDDLELPGGKKGKTGAYQTGVGVLEKLVDAGHELPAKVLQWRQLSKLKSTYADALIAQVNAKTGRVHTSFQQAVTSTGRLSSSDPNLQNIPIRTEEGRRIRHAFIADEGKILMAADYSQIELRLLAHVAKIDTLKDAFQNGVDIHALTASQVFGVPVEGMDPMVRRNAKAINFGIIYGQSQYGLAKQLGIGNEEAKEYIQAYFEQYPGIRKFMDDAKEEAREYGYVTTFLGRKCFVPGINDKNGARRAYGERAAINAPIQGGAADIIKRAMIRLPGALHDAGLSAKILLQVHDELVLEVTPQEQEKTAEVLRSVMESAVDLDVPLVVDIGTGHNWEEAH</sequence>
<dbReference type="GO" id="GO:0008408">
    <property type="term" value="F:3'-5' exonuclease activity"/>
    <property type="evidence" value="ECO:0007669"/>
    <property type="project" value="UniProtKB-UniRule"/>
</dbReference>
<dbReference type="Gene3D" id="1.10.150.20">
    <property type="entry name" value="5' to 3' exonuclease, C-terminal subdomain"/>
    <property type="match status" value="2"/>
</dbReference>
<keyword evidence="14 17" id="KW-0234">DNA repair</keyword>
<dbReference type="FunFam" id="3.40.50.1010:FF:000001">
    <property type="entry name" value="DNA polymerase I"/>
    <property type="match status" value="1"/>
</dbReference>
<evidence type="ECO:0000256" key="10">
    <source>
        <dbReference type="ARBA" id="ARBA00022801"/>
    </source>
</evidence>
<evidence type="ECO:0000256" key="16">
    <source>
        <dbReference type="NCBIfam" id="TIGR00593"/>
    </source>
</evidence>
<dbReference type="CDD" id="cd09898">
    <property type="entry name" value="H3TH_53EXO"/>
    <property type="match status" value="1"/>
</dbReference>
<dbReference type="Pfam" id="PF02739">
    <property type="entry name" value="5_3_exonuc_N"/>
    <property type="match status" value="1"/>
</dbReference>
<dbReference type="SMART" id="SM00279">
    <property type="entry name" value="HhH2"/>
    <property type="match status" value="1"/>
</dbReference>
<dbReference type="InterPro" id="IPR043502">
    <property type="entry name" value="DNA/RNA_pol_sf"/>
</dbReference>
<dbReference type="InterPro" id="IPR008918">
    <property type="entry name" value="HhH2"/>
</dbReference>
<dbReference type="EMBL" id="BMHV01000004">
    <property type="protein sequence ID" value="GGF55734.1"/>
    <property type="molecule type" value="Genomic_DNA"/>
</dbReference>
<evidence type="ECO:0000256" key="11">
    <source>
        <dbReference type="ARBA" id="ARBA00022839"/>
    </source>
</evidence>
<name>A0A917F834_9PROT</name>
<keyword evidence="12 17" id="KW-0239">DNA-directed DNA polymerase</keyword>
<comment type="subunit">
    <text evidence="2">Single-chain monomer with multiple functions.</text>
</comment>
<dbReference type="Pfam" id="PF01367">
    <property type="entry name" value="5_3_exonuc"/>
    <property type="match status" value="1"/>
</dbReference>
<keyword evidence="5 17" id="KW-0808">Transferase</keyword>
<dbReference type="FunFam" id="1.10.150.20:FF:000002">
    <property type="entry name" value="DNA polymerase I"/>
    <property type="match status" value="1"/>
</dbReference>
<dbReference type="SUPFAM" id="SSF47807">
    <property type="entry name" value="5' to 3' exonuclease, C-terminal subdomain"/>
    <property type="match status" value="1"/>
</dbReference>
<dbReference type="InterPro" id="IPR020045">
    <property type="entry name" value="DNA_polI_H3TH"/>
</dbReference>
<protein>
    <recommendedName>
        <fullName evidence="4 16">DNA polymerase I</fullName>
        <ecNumber evidence="3 16">2.7.7.7</ecNumber>
    </recommendedName>
</protein>
<dbReference type="FunFam" id="1.10.150.20:FF:000003">
    <property type="entry name" value="DNA polymerase I"/>
    <property type="match status" value="1"/>
</dbReference>
<dbReference type="EC" id="2.7.7.7" evidence="3 16"/>
<evidence type="ECO:0000256" key="17">
    <source>
        <dbReference type="RuleBase" id="RU004460"/>
    </source>
</evidence>
<evidence type="ECO:0000256" key="4">
    <source>
        <dbReference type="ARBA" id="ARBA00020311"/>
    </source>
</evidence>
<dbReference type="InterPro" id="IPR002298">
    <property type="entry name" value="DNA_polymerase_A"/>
</dbReference>
<dbReference type="InterPro" id="IPR036279">
    <property type="entry name" value="5-3_exonuclease_C_sf"/>
</dbReference>
<dbReference type="InterPro" id="IPR002421">
    <property type="entry name" value="5-3_exonuclease"/>
</dbReference>
<keyword evidence="7 17" id="KW-0235">DNA replication</keyword>
<keyword evidence="10 17" id="KW-0378">Hydrolase</keyword>
<evidence type="ECO:0000256" key="3">
    <source>
        <dbReference type="ARBA" id="ARBA00012417"/>
    </source>
</evidence>
<dbReference type="Gene3D" id="3.30.420.10">
    <property type="entry name" value="Ribonuclease H-like superfamily/Ribonuclease H"/>
    <property type="match status" value="1"/>
</dbReference>
<dbReference type="PRINTS" id="PR00868">
    <property type="entry name" value="DNAPOLI"/>
</dbReference>
<dbReference type="PANTHER" id="PTHR10133:SF27">
    <property type="entry name" value="DNA POLYMERASE NU"/>
    <property type="match status" value="1"/>
</dbReference>
<evidence type="ECO:0000256" key="9">
    <source>
        <dbReference type="ARBA" id="ARBA00022763"/>
    </source>
</evidence>
<dbReference type="InterPro" id="IPR019760">
    <property type="entry name" value="DNA-dir_DNA_pol_A_CS"/>
</dbReference>
<dbReference type="CDD" id="cd06139">
    <property type="entry name" value="DNA_polA_I_Ecoli_like_exo"/>
    <property type="match status" value="1"/>
</dbReference>
<evidence type="ECO:0000259" key="18">
    <source>
        <dbReference type="SMART" id="SM00474"/>
    </source>
</evidence>
<evidence type="ECO:0000259" key="20">
    <source>
        <dbReference type="SMART" id="SM00482"/>
    </source>
</evidence>
<dbReference type="InterPro" id="IPR020046">
    <property type="entry name" value="5-3_exonucl_a-hlix_arch_N"/>
</dbReference>
<gene>
    <name evidence="17" type="primary">polA</name>
    <name evidence="21" type="ORF">GCM10011332_06450</name>
</gene>
<dbReference type="SMART" id="SM00482">
    <property type="entry name" value="POLAc"/>
    <property type="match status" value="1"/>
</dbReference>
<evidence type="ECO:0000256" key="13">
    <source>
        <dbReference type="ARBA" id="ARBA00023125"/>
    </source>
</evidence>
<evidence type="ECO:0000256" key="7">
    <source>
        <dbReference type="ARBA" id="ARBA00022705"/>
    </source>
</evidence>
<comment type="similarity">
    <text evidence="1 17">Belongs to the DNA polymerase type-A family.</text>
</comment>
<dbReference type="SUPFAM" id="SSF56672">
    <property type="entry name" value="DNA/RNA polymerases"/>
    <property type="match status" value="1"/>
</dbReference>
<dbReference type="InterPro" id="IPR018320">
    <property type="entry name" value="DNA_polymerase_1"/>
</dbReference>
<evidence type="ECO:0000256" key="12">
    <source>
        <dbReference type="ARBA" id="ARBA00022932"/>
    </source>
</evidence>
<keyword evidence="11 17" id="KW-0269">Exonuclease</keyword>
<keyword evidence="6 17" id="KW-0548">Nucleotidyltransferase</keyword>
<dbReference type="Pfam" id="PF01612">
    <property type="entry name" value="DNA_pol_A_exo1"/>
    <property type="match status" value="1"/>
</dbReference>
<evidence type="ECO:0000256" key="6">
    <source>
        <dbReference type="ARBA" id="ARBA00022695"/>
    </source>
</evidence>
<keyword evidence="8" id="KW-0540">Nuclease</keyword>
<dbReference type="GO" id="GO:0006261">
    <property type="term" value="P:DNA-templated DNA replication"/>
    <property type="evidence" value="ECO:0007669"/>
    <property type="project" value="UniProtKB-UniRule"/>
</dbReference>
<dbReference type="SMART" id="SM00474">
    <property type="entry name" value="35EXOc"/>
    <property type="match status" value="1"/>
</dbReference>
<dbReference type="InterPro" id="IPR001098">
    <property type="entry name" value="DNA-dir_DNA_pol_A_palm_dom"/>
</dbReference>
<accession>A0A917F834</accession>
<dbReference type="Pfam" id="PF00476">
    <property type="entry name" value="DNA_pol_A"/>
    <property type="match status" value="1"/>
</dbReference>
<evidence type="ECO:0000256" key="5">
    <source>
        <dbReference type="ARBA" id="ARBA00022679"/>
    </source>
</evidence>
<evidence type="ECO:0000256" key="2">
    <source>
        <dbReference type="ARBA" id="ARBA00011541"/>
    </source>
</evidence>
<dbReference type="AlphaFoldDB" id="A0A917F834"/>
<dbReference type="InterPro" id="IPR036397">
    <property type="entry name" value="RNaseH_sf"/>
</dbReference>
<feature type="domain" description="3'-5' exonuclease" evidence="18">
    <location>
        <begin position="327"/>
        <end position="531"/>
    </location>
</feature>
<feature type="domain" description="DNA-directed DNA polymerase family A palm" evidence="20">
    <location>
        <begin position="700"/>
        <end position="906"/>
    </location>
</feature>
<evidence type="ECO:0000259" key="19">
    <source>
        <dbReference type="SMART" id="SM00475"/>
    </source>
</evidence>
<evidence type="ECO:0000256" key="14">
    <source>
        <dbReference type="ARBA" id="ARBA00023204"/>
    </source>
</evidence>
<keyword evidence="13 17" id="KW-0238">DNA-binding</keyword>
<feature type="domain" description="5'-3' exonuclease" evidence="19">
    <location>
        <begin position="5"/>
        <end position="265"/>
    </location>
</feature>
<dbReference type="CDD" id="cd08637">
    <property type="entry name" value="DNA_pol_A_pol_I_C"/>
    <property type="match status" value="1"/>
</dbReference>
<keyword evidence="9 17" id="KW-0227">DNA damage</keyword>
<keyword evidence="22" id="KW-1185">Reference proteome</keyword>
<evidence type="ECO:0000256" key="8">
    <source>
        <dbReference type="ARBA" id="ARBA00022722"/>
    </source>
</evidence>
<dbReference type="NCBIfam" id="TIGR00593">
    <property type="entry name" value="pola"/>
    <property type="match status" value="1"/>
</dbReference>
<dbReference type="SUPFAM" id="SSF88723">
    <property type="entry name" value="PIN domain-like"/>
    <property type="match status" value="1"/>
</dbReference>
<dbReference type="Gene3D" id="3.40.50.1010">
    <property type="entry name" value="5'-nuclease"/>
    <property type="match status" value="1"/>
</dbReference>
<dbReference type="NCBIfam" id="NF004397">
    <property type="entry name" value="PRK05755.1"/>
    <property type="match status" value="1"/>
</dbReference>
<dbReference type="InterPro" id="IPR002562">
    <property type="entry name" value="3'-5'_exonuclease_dom"/>
</dbReference>
<dbReference type="Proteomes" id="UP000632498">
    <property type="component" value="Unassembled WGS sequence"/>
</dbReference>
<reference evidence="21" key="1">
    <citation type="journal article" date="2014" name="Int. J. Syst. Evol. Microbiol.">
        <title>Complete genome sequence of Corynebacterium casei LMG S-19264T (=DSM 44701T), isolated from a smear-ripened cheese.</title>
        <authorList>
            <consortium name="US DOE Joint Genome Institute (JGI-PGF)"/>
            <person name="Walter F."/>
            <person name="Albersmeier A."/>
            <person name="Kalinowski J."/>
            <person name="Ruckert C."/>
        </authorList>
    </citation>
    <scope>NUCLEOTIDE SEQUENCE</scope>
    <source>
        <strain evidence="21">CGMCC 1.15254</strain>
    </source>
</reference>
<comment type="caution">
    <text evidence="21">The sequence shown here is derived from an EMBL/GenBank/DDBJ whole genome shotgun (WGS) entry which is preliminary data.</text>
</comment>
<dbReference type="InterPro" id="IPR012337">
    <property type="entry name" value="RNaseH-like_sf"/>
</dbReference>
<dbReference type="InterPro" id="IPR029060">
    <property type="entry name" value="PIN-like_dom_sf"/>
</dbReference>
<dbReference type="SUPFAM" id="SSF53098">
    <property type="entry name" value="Ribonuclease H-like"/>
    <property type="match status" value="1"/>
</dbReference>